<accession>A0A078S0C3</accession>
<dbReference type="AlphaFoldDB" id="A0A078S0C3"/>
<dbReference type="PATRIC" id="fig|1339349.3.peg.2015"/>
<comment type="caution">
    <text evidence="1">The sequence shown here is derived from an EMBL/GenBank/DDBJ whole genome shotgun (WGS) entry which is preliminary data.</text>
</comment>
<name>A0A078S0C3_BACUN</name>
<sequence length="97" mass="11113">MIMSSLELEAGKLELIREIVNINSSTALESLRKYMKEVLNKNSHSIPTAADSKLLTKRMLAKYAGSWKDNRDSDEINDDIYASRLSRKEENFSPFDE</sequence>
<dbReference type="EMBL" id="JNHN01000171">
    <property type="protein sequence ID" value="KDS51075.1"/>
    <property type="molecule type" value="Genomic_DNA"/>
</dbReference>
<evidence type="ECO:0000313" key="2">
    <source>
        <dbReference type="Proteomes" id="UP000028013"/>
    </source>
</evidence>
<dbReference type="Proteomes" id="UP000028013">
    <property type="component" value="Unassembled WGS sequence"/>
</dbReference>
<gene>
    <name evidence="1" type="ORF">M094_0773</name>
</gene>
<evidence type="ECO:0000313" key="1">
    <source>
        <dbReference type="EMBL" id="KDS51075.1"/>
    </source>
</evidence>
<protein>
    <submittedName>
        <fullName evidence="1">Uncharacterized protein</fullName>
    </submittedName>
</protein>
<organism evidence="1 2">
    <name type="scientific">Bacteroides uniformis str. 3978 T3 ii</name>
    <dbReference type="NCBI Taxonomy" id="1339349"/>
    <lineage>
        <taxon>Bacteria</taxon>
        <taxon>Pseudomonadati</taxon>
        <taxon>Bacteroidota</taxon>
        <taxon>Bacteroidia</taxon>
        <taxon>Bacteroidales</taxon>
        <taxon>Bacteroidaceae</taxon>
        <taxon>Bacteroides</taxon>
    </lineage>
</organism>
<proteinExistence type="predicted"/>
<reference evidence="1 2" key="1">
    <citation type="submission" date="2014-04" db="EMBL/GenBank/DDBJ databases">
        <authorList>
            <person name="Sears C."/>
            <person name="Carroll K."/>
            <person name="Sack B.R."/>
            <person name="Qadri F."/>
            <person name="Myers L.L."/>
            <person name="Chung G.-T."/>
            <person name="Escheverria P."/>
            <person name="Fraser C.M."/>
            <person name="Sadzewicz L."/>
            <person name="Shefchek K.A."/>
            <person name="Tallon L."/>
            <person name="Das S.P."/>
            <person name="Daugherty S."/>
            <person name="Mongodin E.F."/>
        </authorList>
    </citation>
    <scope>NUCLEOTIDE SEQUENCE [LARGE SCALE GENOMIC DNA]</scope>
    <source>
        <strain evidence="1 2">3978 T3 ii</strain>
    </source>
</reference>